<dbReference type="PANTHER" id="PTHR45693:SF1">
    <property type="entry name" value="TRANSCRIPTION FACTOR PERIANTHIA"/>
    <property type="match status" value="1"/>
</dbReference>
<evidence type="ECO:0000313" key="2">
    <source>
        <dbReference type="EnsemblPlants" id="OGLUM10G18970.4"/>
    </source>
</evidence>
<dbReference type="HOGENOM" id="CLU_2376249_0_0_1"/>
<dbReference type="Proteomes" id="UP000026961">
    <property type="component" value="Chromosome 10"/>
</dbReference>
<reference evidence="2" key="1">
    <citation type="submission" date="2015-04" db="UniProtKB">
        <authorList>
            <consortium name="EnsemblPlants"/>
        </authorList>
    </citation>
    <scope>IDENTIFICATION</scope>
</reference>
<evidence type="ECO:0008006" key="4">
    <source>
        <dbReference type="Google" id="ProtNLM"/>
    </source>
</evidence>
<accession>A0A0E0BDW9</accession>
<dbReference type="Gramene" id="OGLUM10G18970.4">
    <property type="protein sequence ID" value="OGLUM10G18970.4"/>
    <property type="gene ID" value="OGLUM10G18970"/>
</dbReference>
<dbReference type="PANTHER" id="PTHR45693">
    <property type="entry name" value="TRANSCRIPTION FACTOR TGA9"/>
    <property type="match status" value="1"/>
</dbReference>
<name>A0A0E0BDW9_9ORYZ</name>
<proteinExistence type="predicted"/>
<feature type="region of interest" description="Disordered" evidence="1">
    <location>
        <begin position="38"/>
        <end position="95"/>
    </location>
</feature>
<evidence type="ECO:0000256" key="1">
    <source>
        <dbReference type="SAM" id="MobiDB-lite"/>
    </source>
</evidence>
<dbReference type="EnsemblPlants" id="OGLUM10G18970.4">
    <property type="protein sequence ID" value="OGLUM10G18970.4"/>
    <property type="gene ID" value="OGLUM10G18970"/>
</dbReference>
<reference evidence="2" key="2">
    <citation type="submission" date="2018-05" db="EMBL/GenBank/DDBJ databases">
        <title>OgluRS3 (Oryza glumaepatula Reference Sequence Version 3).</title>
        <authorList>
            <person name="Zhang J."/>
            <person name="Kudrna D."/>
            <person name="Lee S."/>
            <person name="Talag J."/>
            <person name="Welchert J."/>
            <person name="Wing R.A."/>
        </authorList>
    </citation>
    <scope>NUCLEOTIDE SEQUENCE [LARGE SCALE GENOMIC DNA]</scope>
</reference>
<feature type="compositionally biased region" description="Basic and acidic residues" evidence="1">
    <location>
        <begin position="38"/>
        <end position="47"/>
    </location>
</feature>
<organism evidence="2">
    <name type="scientific">Oryza glumipatula</name>
    <dbReference type="NCBI Taxonomy" id="40148"/>
    <lineage>
        <taxon>Eukaryota</taxon>
        <taxon>Viridiplantae</taxon>
        <taxon>Streptophyta</taxon>
        <taxon>Embryophyta</taxon>
        <taxon>Tracheophyta</taxon>
        <taxon>Spermatophyta</taxon>
        <taxon>Magnoliopsida</taxon>
        <taxon>Liliopsida</taxon>
        <taxon>Poales</taxon>
        <taxon>Poaceae</taxon>
        <taxon>BOP clade</taxon>
        <taxon>Oryzoideae</taxon>
        <taxon>Oryzeae</taxon>
        <taxon>Oryzinae</taxon>
        <taxon>Oryza</taxon>
    </lineage>
</organism>
<sequence>MHRILTTRQVARALLVISDYFSRLRALSSLWLARPRDARHGMAERASHRPRPRRHGQEEPPEPSPSPQDPTNLPVDPVLCRDGSIRRSPPPYCCI</sequence>
<evidence type="ECO:0000313" key="3">
    <source>
        <dbReference type="Proteomes" id="UP000026961"/>
    </source>
</evidence>
<dbReference type="AlphaFoldDB" id="A0A0E0BDW9"/>
<keyword evidence="3" id="KW-1185">Reference proteome</keyword>
<protein>
    <recommendedName>
        <fullName evidence="4">DOG1 domain-containing protein</fullName>
    </recommendedName>
</protein>